<dbReference type="PROSITE" id="PS50943">
    <property type="entry name" value="HTH_CROC1"/>
    <property type="match status" value="1"/>
</dbReference>
<name>A0A5B8U856_9ACTN</name>
<dbReference type="PANTHER" id="PTHR46797:SF1">
    <property type="entry name" value="METHYLPHOSPHONATE SYNTHASE"/>
    <property type="match status" value="1"/>
</dbReference>
<evidence type="ECO:0000259" key="2">
    <source>
        <dbReference type="PROSITE" id="PS50943"/>
    </source>
</evidence>
<evidence type="ECO:0000313" key="4">
    <source>
        <dbReference type="Proteomes" id="UP000321805"/>
    </source>
</evidence>
<accession>A0A5B8U856</accession>
<dbReference type="Proteomes" id="UP000321805">
    <property type="component" value="Chromosome"/>
</dbReference>
<protein>
    <submittedName>
        <fullName evidence="3">Helix-turn-helix transcriptional regulator</fullName>
    </submittedName>
</protein>
<dbReference type="SMART" id="SM00530">
    <property type="entry name" value="HTH_XRE"/>
    <property type="match status" value="1"/>
</dbReference>
<reference evidence="3 4" key="1">
    <citation type="journal article" date="2018" name="J. Microbiol.">
        <title>Baekduia soli gen. nov., sp. nov., a novel bacterium isolated from the soil of Baekdu Mountain and proposal of a novel family name, Baekduiaceae fam. nov.</title>
        <authorList>
            <person name="An D.S."/>
            <person name="Siddiqi M.Z."/>
            <person name="Kim K.H."/>
            <person name="Yu H.S."/>
            <person name="Im W.T."/>
        </authorList>
    </citation>
    <scope>NUCLEOTIDE SEQUENCE [LARGE SCALE GENOMIC DNA]</scope>
    <source>
        <strain evidence="3 4">BR7-21</strain>
    </source>
</reference>
<evidence type="ECO:0000256" key="1">
    <source>
        <dbReference type="ARBA" id="ARBA00023125"/>
    </source>
</evidence>
<dbReference type="Gene3D" id="1.10.260.40">
    <property type="entry name" value="lambda repressor-like DNA-binding domains"/>
    <property type="match status" value="1"/>
</dbReference>
<evidence type="ECO:0000313" key="3">
    <source>
        <dbReference type="EMBL" id="QEC49299.1"/>
    </source>
</evidence>
<dbReference type="OrthoDB" id="5114244at2"/>
<dbReference type="GO" id="GO:0003700">
    <property type="term" value="F:DNA-binding transcription factor activity"/>
    <property type="evidence" value="ECO:0007669"/>
    <property type="project" value="TreeGrafter"/>
</dbReference>
<gene>
    <name evidence="3" type="ORF">FSW04_18080</name>
</gene>
<sequence>MLDRDGPERRVSTGVPALDDVLGGLFWGDNVVWELDGASADPFYRAILRLEDAFDASTWIAVRGAPSRLVPDFPRLETVGISPEYTSIEPSDLLREIRSRCEAGKRNLLLFAPLDRMVCAWGAELTRGFFARCCPLLLDVGAIAYWSMDLRETPAAVQDTVEAVTQCVLHLDKHSVRVAKAEGRDPSVRGSLLHWHDEQEGPVLFEADVIGRVAASLRTLRRSRNITQRQLAQTAGVTSSAISQAERAERGLSLTTLVRLSSELGLTVDDLLHGEDPSTYQIGRRIGDPRRAPEPAITLLGGVGSEVRVDLVHLAARQAGAPIGRHSGRGIVAVSCGLVQVGLGNHTPTIRGGEVLVADCAHIDGWRNLGDREAVLFWIAIAERA</sequence>
<dbReference type="EMBL" id="CP042430">
    <property type="protein sequence ID" value="QEC49299.1"/>
    <property type="molecule type" value="Genomic_DNA"/>
</dbReference>
<dbReference type="CDD" id="cd00093">
    <property type="entry name" value="HTH_XRE"/>
    <property type="match status" value="1"/>
</dbReference>
<dbReference type="AlphaFoldDB" id="A0A5B8U856"/>
<dbReference type="InterPro" id="IPR050807">
    <property type="entry name" value="TransReg_Diox_bact_type"/>
</dbReference>
<dbReference type="Pfam" id="PF01381">
    <property type="entry name" value="HTH_3"/>
    <property type="match status" value="1"/>
</dbReference>
<dbReference type="GO" id="GO:0005829">
    <property type="term" value="C:cytosol"/>
    <property type="evidence" value="ECO:0007669"/>
    <property type="project" value="TreeGrafter"/>
</dbReference>
<dbReference type="InterPro" id="IPR010982">
    <property type="entry name" value="Lambda_DNA-bd_dom_sf"/>
</dbReference>
<feature type="domain" description="HTH cro/C1-type" evidence="2">
    <location>
        <begin position="217"/>
        <end position="271"/>
    </location>
</feature>
<organism evidence="3 4">
    <name type="scientific">Baekduia soli</name>
    <dbReference type="NCBI Taxonomy" id="496014"/>
    <lineage>
        <taxon>Bacteria</taxon>
        <taxon>Bacillati</taxon>
        <taxon>Actinomycetota</taxon>
        <taxon>Thermoleophilia</taxon>
        <taxon>Solirubrobacterales</taxon>
        <taxon>Baekduiaceae</taxon>
        <taxon>Baekduia</taxon>
    </lineage>
</organism>
<dbReference type="InterPro" id="IPR001387">
    <property type="entry name" value="Cro/C1-type_HTH"/>
</dbReference>
<proteinExistence type="predicted"/>
<keyword evidence="1" id="KW-0238">DNA-binding</keyword>
<dbReference type="PANTHER" id="PTHR46797">
    <property type="entry name" value="HTH-TYPE TRANSCRIPTIONAL REGULATOR"/>
    <property type="match status" value="1"/>
</dbReference>
<dbReference type="KEGG" id="bsol:FSW04_18080"/>
<dbReference type="SUPFAM" id="SSF47413">
    <property type="entry name" value="lambda repressor-like DNA-binding domains"/>
    <property type="match status" value="1"/>
</dbReference>
<dbReference type="GO" id="GO:0003677">
    <property type="term" value="F:DNA binding"/>
    <property type="evidence" value="ECO:0007669"/>
    <property type="project" value="UniProtKB-KW"/>
</dbReference>
<keyword evidence="4" id="KW-1185">Reference proteome</keyword>